<evidence type="ECO:0000313" key="2">
    <source>
        <dbReference type="Proteomes" id="UP000504724"/>
    </source>
</evidence>
<sequence>MGVFLRFMQITVVYFSVFSGFCYAQETVKVPERDVITGYVLTSSEKEVSKQLKKVFNVTMQVRVETVLKTSRRVQANQIIDVIYSEQYPDNKVGKPFSKRKIKAGDHYRFYLQKRSESHYFICNKIEEIEGKED</sequence>
<organism evidence="1 2">
    <name type="scientific">Thiomicrorhabdus xiamenensis</name>
    <dbReference type="NCBI Taxonomy" id="2739063"/>
    <lineage>
        <taxon>Bacteria</taxon>
        <taxon>Pseudomonadati</taxon>
        <taxon>Pseudomonadota</taxon>
        <taxon>Gammaproteobacteria</taxon>
        <taxon>Thiotrichales</taxon>
        <taxon>Piscirickettsiaceae</taxon>
        <taxon>Thiomicrorhabdus</taxon>
    </lineage>
</organism>
<dbReference type="AlphaFoldDB" id="A0A7D4SI63"/>
<dbReference type="KEGG" id="txa:HQN79_00835"/>
<protein>
    <submittedName>
        <fullName evidence="1">Uncharacterized protein</fullName>
    </submittedName>
</protein>
<reference evidence="1 2" key="1">
    <citation type="submission" date="2020-05" db="EMBL/GenBank/DDBJ databases">
        <title>Thiomicrorhabdus sediminis sp.nov. and Thiomicrorhabdus xiamenensis sp.nov., novel sulfur-oxidizing bacteria isolated from coastal sediment.</title>
        <authorList>
            <person name="Liu X."/>
        </authorList>
    </citation>
    <scope>NUCLEOTIDE SEQUENCE [LARGE SCALE GENOMIC DNA]</scope>
    <source>
        <strain evidence="1 2">G2</strain>
    </source>
</reference>
<dbReference type="EMBL" id="CP054020">
    <property type="protein sequence ID" value="QKI88219.1"/>
    <property type="molecule type" value="Genomic_DNA"/>
</dbReference>
<name>A0A7D4SI63_9GAMM</name>
<dbReference type="RefSeq" id="WP_173283815.1">
    <property type="nucleotide sequence ID" value="NZ_CP054020.1"/>
</dbReference>
<gene>
    <name evidence="1" type="ORF">HQN79_00835</name>
</gene>
<accession>A0A7D4SI63</accession>
<evidence type="ECO:0000313" key="1">
    <source>
        <dbReference type="EMBL" id="QKI88219.1"/>
    </source>
</evidence>
<proteinExistence type="predicted"/>
<keyword evidence="2" id="KW-1185">Reference proteome</keyword>
<dbReference type="Proteomes" id="UP000504724">
    <property type="component" value="Chromosome"/>
</dbReference>